<organism evidence="2 3">
    <name type="scientific">Phytophthora pseudosyringae</name>
    <dbReference type="NCBI Taxonomy" id="221518"/>
    <lineage>
        <taxon>Eukaryota</taxon>
        <taxon>Sar</taxon>
        <taxon>Stramenopiles</taxon>
        <taxon>Oomycota</taxon>
        <taxon>Peronosporomycetes</taxon>
        <taxon>Peronosporales</taxon>
        <taxon>Peronosporaceae</taxon>
        <taxon>Phytophthora</taxon>
    </lineage>
</organism>
<comment type="caution">
    <text evidence="2">The sequence shown here is derived from an EMBL/GenBank/DDBJ whole genome shotgun (WGS) entry which is preliminary data.</text>
</comment>
<evidence type="ECO:0000313" key="2">
    <source>
        <dbReference type="EMBL" id="KAG7375427.1"/>
    </source>
</evidence>
<evidence type="ECO:0000313" key="3">
    <source>
        <dbReference type="Proteomes" id="UP000694044"/>
    </source>
</evidence>
<evidence type="ECO:0000256" key="1">
    <source>
        <dbReference type="SAM" id="SignalP"/>
    </source>
</evidence>
<feature type="signal peptide" evidence="1">
    <location>
        <begin position="1"/>
        <end position="21"/>
    </location>
</feature>
<keyword evidence="3" id="KW-1185">Reference proteome</keyword>
<protein>
    <recommendedName>
        <fullName evidence="4">RxLR effector protein</fullName>
    </recommendedName>
</protein>
<name>A0A8T1V2B5_9STRA</name>
<gene>
    <name evidence="2" type="ORF">PHYPSEUDO_001282</name>
</gene>
<accession>A0A8T1V2B5</accession>
<sequence length="99" mass="10148">MKAVSTLVLLTVALQCAYSAAQLDFVRSNSHRTVGFSTITNPTTAPASIHNGVAEIPENLPGSGAAARRLRDGSATGTVVIVGRNGGGHQPLRNGEPAQ</sequence>
<feature type="chain" id="PRO_5035886229" description="RxLR effector protein" evidence="1">
    <location>
        <begin position="22"/>
        <end position="99"/>
    </location>
</feature>
<evidence type="ECO:0008006" key="4">
    <source>
        <dbReference type="Google" id="ProtNLM"/>
    </source>
</evidence>
<keyword evidence="1" id="KW-0732">Signal</keyword>
<reference evidence="2" key="1">
    <citation type="submission" date="2021-02" db="EMBL/GenBank/DDBJ databases">
        <authorList>
            <person name="Palmer J.M."/>
        </authorList>
    </citation>
    <scope>NUCLEOTIDE SEQUENCE</scope>
    <source>
        <strain evidence="2">SCRP734</strain>
    </source>
</reference>
<dbReference type="Proteomes" id="UP000694044">
    <property type="component" value="Unassembled WGS sequence"/>
</dbReference>
<dbReference type="AlphaFoldDB" id="A0A8T1V2B5"/>
<proteinExistence type="predicted"/>
<dbReference type="EMBL" id="JAGDFM010001181">
    <property type="protein sequence ID" value="KAG7375427.1"/>
    <property type="molecule type" value="Genomic_DNA"/>
</dbReference>
<dbReference type="OrthoDB" id="128988at2759"/>